<evidence type="ECO:0000256" key="1">
    <source>
        <dbReference type="SAM" id="MobiDB-lite"/>
    </source>
</evidence>
<dbReference type="PANTHER" id="PTHR10587:SF125">
    <property type="entry name" value="POLYSACCHARIDE DEACETYLASE YHEN-RELATED"/>
    <property type="match status" value="1"/>
</dbReference>
<evidence type="ECO:0000313" key="5">
    <source>
        <dbReference type="Proteomes" id="UP001206236"/>
    </source>
</evidence>
<organism evidence="4 5">
    <name type="scientific">Ruminococcus bicirculans</name>
    <name type="common">ex Wegman et al. 2014</name>
    <dbReference type="NCBI Taxonomy" id="1160721"/>
    <lineage>
        <taxon>Bacteria</taxon>
        <taxon>Bacillati</taxon>
        <taxon>Bacillota</taxon>
        <taxon>Clostridia</taxon>
        <taxon>Eubacteriales</taxon>
        <taxon>Oscillospiraceae</taxon>
        <taxon>Ruminococcus</taxon>
    </lineage>
</organism>
<comment type="caution">
    <text evidence="4">The sequence shown here is derived from an EMBL/GenBank/DDBJ whole genome shotgun (WGS) entry which is preliminary data.</text>
</comment>
<evidence type="ECO:0000259" key="3">
    <source>
        <dbReference type="PROSITE" id="PS51677"/>
    </source>
</evidence>
<dbReference type="InterPro" id="IPR002509">
    <property type="entry name" value="NODB_dom"/>
</dbReference>
<dbReference type="InterPro" id="IPR011330">
    <property type="entry name" value="Glyco_hydro/deAcase_b/a-brl"/>
</dbReference>
<feature type="domain" description="NodB homology" evidence="3">
    <location>
        <begin position="58"/>
        <end position="235"/>
    </location>
</feature>
<feature type="compositionally biased region" description="Basic and acidic residues" evidence="1">
    <location>
        <begin position="30"/>
        <end position="40"/>
    </location>
</feature>
<evidence type="ECO:0000256" key="2">
    <source>
        <dbReference type="SAM" id="SignalP"/>
    </source>
</evidence>
<dbReference type="PROSITE" id="PS51677">
    <property type="entry name" value="NODB"/>
    <property type="match status" value="1"/>
</dbReference>
<feature type="chain" id="PRO_5043554580" evidence="2">
    <location>
        <begin position="19"/>
        <end position="266"/>
    </location>
</feature>
<dbReference type="EMBL" id="JANGCN010000008">
    <property type="protein sequence ID" value="MCQ5152735.1"/>
    <property type="molecule type" value="Genomic_DNA"/>
</dbReference>
<dbReference type="RefSeq" id="WP_256320917.1">
    <property type="nucleotide sequence ID" value="NZ_DAWCPT010000028.1"/>
</dbReference>
<sequence length="266" mass="29326">MKKVLKTILMGAVAFSLAMGVGCGTGENSSLEKESSKAEDSSSQNKRRQLRDKSDYGKVIALTFDDGPNTDTTPLVLDKLEEHGIVASFFVIGNNITDESAEVMKRAYNMGCDIENHSQSHPDMTKMTAEEIKAEINFTSDKVKKAVGERPQFFRPPYIAVNQTMFDVIDMPFICGYGAEDYNNAIGVEERVEKVLAQAKDGGIILLHDMNGNVQTVAALDKIIPALKEQGYEFVTITELFHAKGVAIDPDSEIIYSYAEQTEMYG</sequence>
<dbReference type="AlphaFoldDB" id="A0AAW5KJE7"/>
<evidence type="ECO:0000313" key="4">
    <source>
        <dbReference type="EMBL" id="MCQ5152735.1"/>
    </source>
</evidence>
<dbReference type="Gene3D" id="3.20.20.370">
    <property type="entry name" value="Glycoside hydrolase/deacetylase"/>
    <property type="match status" value="1"/>
</dbReference>
<keyword evidence="2" id="KW-0732">Signal</keyword>
<gene>
    <name evidence="4" type="ORF">NE632_05380</name>
</gene>
<dbReference type="CDD" id="cd10954">
    <property type="entry name" value="CE4_CtAXE_like"/>
    <property type="match status" value="1"/>
</dbReference>
<name>A0AAW5KJE7_9FIRM</name>
<dbReference type="GO" id="GO:0016810">
    <property type="term" value="F:hydrolase activity, acting on carbon-nitrogen (but not peptide) bonds"/>
    <property type="evidence" value="ECO:0007669"/>
    <property type="project" value="InterPro"/>
</dbReference>
<accession>A0AAW5KJE7</accession>
<dbReference type="GO" id="GO:0005975">
    <property type="term" value="P:carbohydrate metabolic process"/>
    <property type="evidence" value="ECO:0007669"/>
    <property type="project" value="InterPro"/>
</dbReference>
<protein>
    <submittedName>
        <fullName evidence="4">Polysaccharide deacetylase family protein</fullName>
    </submittedName>
</protein>
<feature type="signal peptide" evidence="2">
    <location>
        <begin position="1"/>
        <end position="18"/>
    </location>
</feature>
<reference evidence="4" key="1">
    <citation type="submission" date="2022-06" db="EMBL/GenBank/DDBJ databases">
        <title>Isolation of gut microbiota from human fecal samples.</title>
        <authorList>
            <person name="Pamer E.G."/>
            <person name="Barat B."/>
            <person name="Waligurski E."/>
            <person name="Medina S."/>
            <person name="Paddock L."/>
            <person name="Mostad J."/>
        </authorList>
    </citation>
    <scope>NUCLEOTIDE SEQUENCE</scope>
    <source>
        <strain evidence="4">DFI.5.57</strain>
    </source>
</reference>
<dbReference type="PANTHER" id="PTHR10587">
    <property type="entry name" value="GLYCOSYL TRANSFERASE-RELATED"/>
    <property type="match status" value="1"/>
</dbReference>
<feature type="region of interest" description="Disordered" evidence="1">
    <location>
        <begin position="26"/>
        <end position="51"/>
    </location>
</feature>
<dbReference type="SUPFAM" id="SSF88713">
    <property type="entry name" value="Glycoside hydrolase/deacetylase"/>
    <property type="match status" value="1"/>
</dbReference>
<proteinExistence type="predicted"/>
<dbReference type="PROSITE" id="PS51257">
    <property type="entry name" value="PROKAR_LIPOPROTEIN"/>
    <property type="match status" value="1"/>
</dbReference>
<dbReference type="Proteomes" id="UP001206236">
    <property type="component" value="Unassembled WGS sequence"/>
</dbReference>
<dbReference type="Pfam" id="PF01522">
    <property type="entry name" value="Polysacc_deac_1"/>
    <property type="match status" value="1"/>
</dbReference>
<dbReference type="InterPro" id="IPR050248">
    <property type="entry name" value="Polysacc_deacetylase_ArnD"/>
</dbReference>